<comment type="caution">
    <text evidence="1">The sequence shown here is derived from an EMBL/GenBank/DDBJ whole genome shotgun (WGS) entry which is preliminary data.</text>
</comment>
<name>A0ABQ8ST32_PERAM</name>
<proteinExistence type="predicted"/>
<accession>A0ABQ8ST32</accession>
<evidence type="ECO:0000313" key="2">
    <source>
        <dbReference type="Proteomes" id="UP001148838"/>
    </source>
</evidence>
<dbReference type="EMBL" id="JAJSOF020000021">
    <property type="protein sequence ID" value="KAJ4436837.1"/>
    <property type="molecule type" value="Genomic_DNA"/>
</dbReference>
<gene>
    <name evidence="1" type="ORF">ANN_16969</name>
</gene>
<dbReference type="Proteomes" id="UP001148838">
    <property type="component" value="Unassembled WGS sequence"/>
</dbReference>
<keyword evidence="2" id="KW-1185">Reference proteome</keyword>
<protein>
    <submittedName>
        <fullName evidence="1">Uncharacterized protein</fullName>
    </submittedName>
</protein>
<sequence>MAGLCEGGNDPPGSLKAIKRLTVKEMNNDRESKTNSARKAENPHDNVVYVASVDVKTACECFETPRMITPEVPNVKQP</sequence>
<organism evidence="1 2">
    <name type="scientific">Periplaneta americana</name>
    <name type="common">American cockroach</name>
    <name type="synonym">Blatta americana</name>
    <dbReference type="NCBI Taxonomy" id="6978"/>
    <lineage>
        <taxon>Eukaryota</taxon>
        <taxon>Metazoa</taxon>
        <taxon>Ecdysozoa</taxon>
        <taxon>Arthropoda</taxon>
        <taxon>Hexapoda</taxon>
        <taxon>Insecta</taxon>
        <taxon>Pterygota</taxon>
        <taxon>Neoptera</taxon>
        <taxon>Polyneoptera</taxon>
        <taxon>Dictyoptera</taxon>
        <taxon>Blattodea</taxon>
        <taxon>Blattoidea</taxon>
        <taxon>Blattidae</taxon>
        <taxon>Blattinae</taxon>
        <taxon>Periplaneta</taxon>
    </lineage>
</organism>
<evidence type="ECO:0000313" key="1">
    <source>
        <dbReference type="EMBL" id="KAJ4436837.1"/>
    </source>
</evidence>
<reference evidence="1 2" key="1">
    <citation type="journal article" date="2022" name="Allergy">
        <title>Genome assembly and annotation of Periplaneta americana reveal a comprehensive cockroach allergen profile.</title>
        <authorList>
            <person name="Wang L."/>
            <person name="Xiong Q."/>
            <person name="Saelim N."/>
            <person name="Wang L."/>
            <person name="Nong W."/>
            <person name="Wan A.T."/>
            <person name="Shi M."/>
            <person name="Liu X."/>
            <person name="Cao Q."/>
            <person name="Hui J.H.L."/>
            <person name="Sookrung N."/>
            <person name="Leung T.F."/>
            <person name="Tungtrongchitr A."/>
            <person name="Tsui S.K.W."/>
        </authorList>
    </citation>
    <scope>NUCLEOTIDE SEQUENCE [LARGE SCALE GENOMIC DNA]</scope>
    <source>
        <strain evidence="1">PWHHKU_190912</strain>
    </source>
</reference>